<proteinExistence type="inferred from homology"/>
<feature type="compositionally biased region" description="Low complexity" evidence="2">
    <location>
        <begin position="76"/>
        <end position="117"/>
    </location>
</feature>
<feature type="region of interest" description="Disordered" evidence="2">
    <location>
        <begin position="1"/>
        <end position="174"/>
    </location>
</feature>
<dbReference type="GO" id="GO:1990351">
    <property type="term" value="C:transporter complex"/>
    <property type="evidence" value="ECO:0007669"/>
    <property type="project" value="TreeGrafter"/>
</dbReference>
<feature type="compositionally biased region" description="Low complexity" evidence="2">
    <location>
        <begin position="38"/>
        <end position="50"/>
    </location>
</feature>
<dbReference type="GO" id="GO:0043165">
    <property type="term" value="P:Gram-negative-bacterium-type cell outer membrane assembly"/>
    <property type="evidence" value="ECO:0007669"/>
    <property type="project" value="UniProtKB-UniRule"/>
</dbReference>
<comment type="subcellular location">
    <subcellularLocation>
        <location evidence="1">Cell outer membrane</location>
    </subcellularLocation>
</comment>
<dbReference type="GO" id="GO:0015920">
    <property type="term" value="P:lipopolysaccharide transport"/>
    <property type="evidence" value="ECO:0007669"/>
    <property type="project" value="InterPro"/>
</dbReference>
<dbReference type="InterPro" id="IPR050218">
    <property type="entry name" value="LptD"/>
</dbReference>
<dbReference type="AlphaFoldDB" id="F5RHS0"/>
<comment type="function">
    <text evidence="1">Together with LptE, is involved in the assembly of lipopolysaccharide (LPS) at the surface of the outer membrane.</text>
</comment>
<dbReference type="PANTHER" id="PTHR30189:SF1">
    <property type="entry name" value="LPS-ASSEMBLY PROTEIN LPTD"/>
    <property type="match status" value="1"/>
</dbReference>
<sequence>MSCTAQAADAMPSLKVDPGLLPPSQRPAKQADAKQSDAKQGAAKPAATGKTAEHAPDQNQGPAAAQSAPQTAETFPVAAPGETPAAAPAAAPAAVAAPQPARTAPAAAAPAAAAPVRVPDESRAGRTPIADSMTARNMPPLKVDRSLVRNPPSRAAGAAVAAQGGPASVDEPPAYRNVTTARNMPPLKVDRALLGTPPVARRRSPSELPAGAAVTQLAGNAPAADTGALPPAVPEDDESRMLRGAITLSEYVEKHPESRATLIAADQLDGTTDEIMRAVGAAELRRPGTSLTADAITYAPPTDELQADGNVRLVRGEDVVEGPSLRYRLERGEGVFEKPRYTIRRNLQTGENLRTTTGRGEAEQMEFLSDSRVRMDKATYSTCSPDSPDWYAQVDTLNLDFDSEVGEGRNGKIVFKGVPVLYSPWLDFSLNNRRKSGFLTPTFGVTNRTGIDFLMPYYWNIAPNMDATVALRFLGTRGLMLSNEFRYLQEDYAGKLRLDYLPNDSIANRNRYAFSFQHEHQLNERLSGTLNINSVSDRDYYTDLGSRLAITSLSYLPREGTLSYNGDWWRVNAKATEYQALANRPEIYRQMPSVTFNALKSDLPGGLVFSTMANYTDFAIDDVRRDQGRRAVLYPQLSLPMRNPYFFVTPKFGVHLTNYQIDRGTNNAGQPTSLSRSIPIFSLDAGTVFERDSDLFGQGYIQTFEPRMYYVLSSYKNQNRFPVFDSALADFNFAQIFSENVYVGQDRIADSNQVTAAAISRFIDPQTGAERARLALGQRFYFADQNVVLPGGTPRTGNIASTLAAVSGELMDKTWIDAAVQYNTDLSQTERYSITARWNPREAQVFNTSYRFRREGVTTAEVRDLDLSAQWPLTNRWYALARHNYSIADRRLVEGLAGFEYNGGCWVGRFVFQRIATNVQRTRTALFFQLELNDFSRIGSNPLDALKRSIPGYGQINQSTADPIFGGDY</sequence>
<name>F5RHS0_METUF</name>
<keyword evidence="1" id="KW-0998">Cell outer membrane</keyword>
<protein>
    <recommendedName>
        <fullName evidence="1">LPS-assembly protein LptD</fullName>
    </recommendedName>
</protein>
<keyword evidence="1" id="KW-0732">Signal</keyword>
<dbReference type="Pfam" id="PF04453">
    <property type="entry name" value="LptD"/>
    <property type="match status" value="1"/>
</dbReference>
<dbReference type="STRING" id="1000565.METUNv1_03868"/>
<comment type="caution">
    <text evidence="4">The sequence shown here is derived from an EMBL/GenBank/DDBJ whole genome shotgun (WGS) entry which is preliminary data.</text>
</comment>
<organism evidence="4 5">
    <name type="scientific">Methyloversatilis universalis (strain ATCC BAA-1314 / DSM 25237 / JCM 13912 / CCUG 52030 / FAM5)</name>
    <dbReference type="NCBI Taxonomy" id="1000565"/>
    <lineage>
        <taxon>Bacteria</taxon>
        <taxon>Pseudomonadati</taxon>
        <taxon>Pseudomonadota</taxon>
        <taxon>Betaproteobacteria</taxon>
        <taxon>Nitrosomonadales</taxon>
        <taxon>Sterolibacteriaceae</taxon>
        <taxon>Methyloversatilis</taxon>
    </lineage>
</organism>
<comment type="subunit">
    <text evidence="1">Component of the lipopolysaccharide transport and assembly complex. Interacts with LptE and LptA.</text>
</comment>
<feature type="compositionally biased region" description="Polar residues" evidence="2">
    <location>
        <begin position="57"/>
        <end position="73"/>
    </location>
</feature>
<keyword evidence="5" id="KW-1185">Reference proteome</keyword>
<comment type="caution">
    <text evidence="1">Lacks conserved residue(s) required for the propagation of feature annotation.</text>
</comment>
<dbReference type="GO" id="GO:0009279">
    <property type="term" value="C:cell outer membrane"/>
    <property type="evidence" value="ECO:0007669"/>
    <property type="project" value="UniProtKB-SubCell"/>
</dbReference>
<dbReference type="eggNOG" id="COG1452">
    <property type="taxonomic scope" value="Bacteria"/>
</dbReference>
<keyword evidence="1" id="KW-0472">Membrane</keyword>
<dbReference type="PANTHER" id="PTHR30189">
    <property type="entry name" value="LPS-ASSEMBLY PROTEIN"/>
    <property type="match status" value="1"/>
</dbReference>
<dbReference type="InterPro" id="IPR007543">
    <property type="entry name" value="LptD_C"/>
</dbReference>
<reference evidence="4 5" key="1">
    <citation type="journal article" date="2011" name="J. Bacteriol.">
        <title>Genome sequence of Methyloversatilis universalis FAM5T, a methylotrophic representative of the order Rhodocyclales.</title>
        <authorList>
            <person name="Kittichotirat W."/>
            <person name="Good N.M."/>
            <person name="Hall R."/>
            <person name="Bringel F."/>
            <person name="Lajus A."/>
            <person name="Medigue C."/>
            <person name="Smalley N.E."/>
            <person name="Beck D."/>
            <person name="Bumgarner R."/>
            <person name="Vuilleumier S."/>
            <person name="Kalyuzhnaya M.G."/>
        </authorList>
    </citation>
    <scope>NUCLEOTIDE SEQUENCE [LARGE SCALE GENOMIC DNA]</scope>
    <source>
        <strain evidence="5">ATCC BAA-1314 / JCM 13912 / FAM5</strain>
    </source>
</reference>
<dbReference type="Proteomes" id="UP000005019">
    <property type="component" value="Unassembled WGS sequence"/>
</dbReference>
<accession>F5RHS0</accession>
<comment type="similarity">
    <text evidence="1">Belongs to the LptD family.</text>
</comment>
<feature type="domain" description="LptD C-terminal" evidence="3">
    <location>
        <begin position="509"/>
        <end position="877"/>
    </location>
</feature>
<evidence type="ECO:0000256" key="2">
    <source>
        <dbReference type="SAM" id="MobiDB-lite"/>
    </source>
</evidence>
<dbReference type="EMBL" id="AFHG01000059">
    <property type="protein sequence ID" value="EGK69902.1"/>
    <property type="molecule type" value="Genomic_DNA"/>
</dbReference>
<gene>
    <name evidence="1" type="primary">lptD</name>
    <name evidence="4" type="ORF">METUNv1_03868</name>
</gene>
<dbReference type="HAMAP" id="MF_01411">
    <property type="entry name" value="LPS_assembly_LptD"/>
    <property type="match status" value="1"/>
</dbReference>
<evidence type="ECO:0000313" key="5">
    <source>
        <dbReference type="Proteomes" id="UP000005019"/>
    </source>
</evidence>
<evidence type="ECO:0000313" key="4">
    <source>
        <dbReference type="EMBL" id="EGK69902.1"/>
    </source>
</evidence>
<dbReference type="OrthoDB" id="9760225at2"/>
<feature type="compositionally biased region" description="Low complexity" evidence="2">
    <location>
        <begin position="155"/>
        <end position="167"/>
    </location>
</feature>
<evidence type="ECO:0000259" key="3">
    <source>
        <dbReference type="Pfam" id="PF04453"/>
    </source>
</evidence>
<dbReference type="InterPro" id="IPR020889">
    <property type="entry name" value="LipoPS_assembly_LptD"/>
</dbReference>
<evidence type="ECO:0000256" key="1">
    <source>
        <dbReference type="HAMAP-Rule" id="MF_01411"/>
    </source>
</evidence>